<dbReference type="PANTHER" id="PTHR23028:SF134">
    <property type="entry name" value="PUTATIVE (AFU_ORTHOLOGUE AFUA_4G08520)-RELATED"/>
    <property type="match status" value="1"/>
</dbReference>
<keyword evidence="1" id="KW-0812">Transmembrane</keyword>
<name>A0A194XNL4_MOLSC</name>
<sequence>MTPRKLCSYTRTCTKYATNALMPNYFHQVAAQEARHRDKPGKRFGYGYDHENNWLFQLPIVRLYSGVPMVAIFFMISGYALALKPLSHIRSGSWDQLTDSIGSAIFRRGIRLFLPAFVTTFLVMISIRLRLQDFPGYSILPGVIEPRPRHFAGHYEQLLNWCHFFVAELTNPWDWKVHDYAYDSHLWTLPIEFRASMILFLFPICISRFQLLFRSVLASALWIYCMYCDKWHVALFISGMCFADISLETRPSLQNRTSYKHLVYILPLLILGLHLLSFPIRHSGETMGYIWLSSITAKYTNWHTIGATLVLWSLNSSEVLENMFTSSFSGYLGKISYALYHVHGSALHTFEYGTVSFIWTVIGKETRIKYEGGLILGFLLVAPVVFWWADVFERLVDRPSVEVARWLYVRVFLADWKLLIGSQMSAGWHAGSTRKSNTFARWYKRATPRVHSQRTSLKIEVN</sequence>
<evidence type="ECO:0000256" key="1">
    <source>
        <dbReference type="SAM" id="Phobius"/>
    </source>
</evidence>
<dbReference type="EMBL" id="KQ947407">
    <property type="protein sequence ID" value="KUJ21746.1"/>
    <property type="molecule type" value="Genomic_DNA"/>
</dbReference>
<proteinExistence type="predicted"/>
<keyword evidence="4" id="KW-1185">Reference proteome</keyword>
<feature type="transmembrane region" description="Helical" evidence="1">
    <location>
        <begin position="372"/>
        <end position="389"/>
    </location>
</feature>
<organism evidence="3 4">
    <name type="scientific">Mollisia scopiformis</name>
    <name type="common">Conifer needle endophyte fungus</name>
    <name type="synonym">Phialocephala scopiformis</name>
    <dbReference type="NCBI Taxonomy" id="149040"/>
    <lineage>
        <taxon>Eukaryota</taxon>
        <taxon>Fungi</taxon>
        <taxon>Dikarya</taxon>
        <taxon>Ascomycota</taxon>
        <taxon>Pezizomycotina</taxon>
        <taxon>Leotiomycetes</taxon>
        <taxon>Helotiales</taxon>
        <taxon>Mollisiaceae</taxon>
        <taxon>Mollisia</taxon>
    </lineage>
</organism>
<keyword evidence="1" id="KW-1133">Transmembrane helix</keyword>
<dbReference type="Proteomes" id="UP000070700">
    <property type="component" value="Unassembled WGS sequence"/>
</dbReference>
<dbReference type="OrthoDB" id="5819582at2759"/>
<feature type="transmembrane region" description="Helical" evidence="1">
    <location>
        <begin position="112"/>
        <end position="131"/>
    </location>
</feature>
<reference evidence="3 4" key="1">
    <citation type="submission" date="2015-10" db="EMBL/GenBank/DDBJ databases">
        <title>Full genome of DAOMC 229536 Phialocephala scopiformis, a fungal endophyte of spruce producing the potent anti-insectan compound rugulosin.</title>
        <authorList>
            <consortium name="DOE Joint Genome Institute"/>
            <person name="Walker A.K."/>
            <person name="Frasz S.L."/>
            <person name="Seifert K.A."/>
            <person name="Miller J.D."/>
            <person name="Mondo S.J."/>
            <person name="Labutti K."/>
            <person name="Lipzen A."/>
            <person name="Dockter R."/>
            <person name="Kennedy M."/>
            <person name="Grigoriev I.V."/>
            <person name="Spatafora J.W."/>
        </authorList>
    </citation>
    <scope>NUCLEOTIDE SEQUENCE [LARGE SCALE GENOMIC DNA]</scope>
    <source>
        <strain evidence="3 4">CBS 120377</strain>
    </source>
</reference>
<dbReference type="Pfam" id="PF01757">
    <property type="entry name" value="Acyl_transf_3"/>
    <property type="match status" value="1"/>
</dbReference>
<feature type="transmembrane region" description="Helical" evidence="1">
    <location>
        <begin position="63"/>
        <end position="83"/>
    </location>
</feature>
<protein>
    <recommendedName>
        <fullName evidence="2">Acyltransferase 3 domain-containing protein</fullName>
    </recommendedName>
</protein>
<feature type="transmembrane region" description="Helical" evidence="1">
    <location>
        <begin position="261"/>
        <end position="280"/>
    </location>
</feature>
<evidence type="ECO:0000259" key="2">
    <source>
        <dbReference type="Pfam" id="PF01757"/>
    </source>
</evidence>
<dbReference type="PANTHER" id="PTHR23028">
    <property type="entry name" value="ACETYLTRANSFERASE"/>
    <property type="match status" value="1"/>
</dbReference>
<feature type="transmembrane region" description="Helical" evidence="1">
    <location>
        <begin position="197"/>
        <end position="224"/>
    </location>
</feature>
<evidence type="ECO:0000313" key="4">
    <source>
        <dbReference type="Proteomes" id="UP000070700"/>
    </source>
</evidence>
<dbReference type="KEGG" id="psco:LY89DRAFT_664914"/>
<evidence type="ECO:0000313" key="3">
    <source>
        <dbReference type="EMBL" id="KUJ21746.1"/>
    </source>
</evidence>
<dbReference type="RefSeq" id="XP_018076101.1">
    <property type="nucleotide sequence ID" value="XM_018212811.1"/>
</dbReference>
<keyword evidence="1" id="KW-0472">Membrane</keyword>
<gene>
    <name evidence="3" type="ORF">LY89DRAFT_664914</name>
</gene>
<feature type="domain" description="Acyltransferase 3" evidence="2">
    <location>
        <begin position="49"/>
        <end position="392"/>
    </location>
</feature>
<dbReference type="InterPro" id="IPR002656">
    <property type="entry name" value="Acyl_transf_3_dom"/>
</dbReference>
<dbReference type="InterPro" id="IPR050879">
    <property type="entry name" value="Acyltransferase_3"/>
</dbReference>
<dbReference type="InParanoid" id="A0A194XNL4"/>
<dbReference type="GeneID" id="28822537"/>
<accession>A0A194XNL4</accession>
<dbReference type="STRING" id="149040.A0A194XNL4"/>
<dbReference type="GO" id="GO:0016747">
    <property type="term" value="F:acyltransferase activity, transferring groups other than amino-acyl groups"/>
    <property type="evidence" value="ECO:0007669"/>
    <property type="project" value="InterPro"/>
</dbReference>
<dbReference type="AlphaFoldDB" id="A0A194XNL4"/>